<sequence length="67" mass="7905">MAKNSRRKDQRTTTKNLNANERNMMVGSWILWGRNEQRSARRTTEMVVIRANRREEKRGKATTLGSR</sequence>
<proteinExistence type="predicted"/>
<protein>
    <submittedName>
        <fullName evidence="2">Uncharacterized protein</fullName>
    </submittedName>
</protein>
<organism evidence="2">
    <name type="scientific">Cucumis melo</name>
    <name type="common">Muskmelon</name>
    <dbReference type="NCBI Taxonomy" id="3656"/>
    <lineage>
        <taxon>Eukaryota</taxon>
        <taxon>Viridiplantae</taxon>
        <taxon>Streptophyta</taxon>
        <taxon>Embryophyta</taxon>
        <taxon>Tracheophyta</taxon>
        <taxon>Spermatophyta</taxon>
        <taxon>Magnoliopsida</taxon>
        <taxon>eudicotyledons</taxon>
        <taxon>Gunneridae</taxon>
        <taxon>Pentapetalae</taxon>
        <taxon>rosids</taxon>
        <taxon>fabids</taxon>
        <taxon>Cucurbitales</taxon>
        <taxon>Cucurbitaceae</taxon>
        <taxon>Benincaseae</taxon>
        <taxon>Cucumis</taxon>
    </lineage>
</organism>
<dbReference type="AlphaFoldDB" id="A0A9I9D960"/>
<dbReference type="EnsemblPlants" id="MELO3C015215.2.1">
    <property type="protein sequence ID" value="MELO3C015215.2.1"/>
    <property type="gene ID" value="MELO3C015215.2"/>
</dbReference>
<reference evidence="2" key="1">
    <citation type="submission" date="2023-03" db="UniProtKB">
        <authorList>
            <consortium name="EnsemblPlants"/>
        </authorList>
    </citation>
    <scope>IDENTIFICATION</scope>
</reference>
<evidence type="ECO:0000313" key="2">
    <source>
        <dbReference type="EnsemblPlants" id="MELO3C015215.2.1"/>
    </source>
</evidence>
<evidence type="ECO:0000256" key="1">
    <source>
        <dbReference type="SAM" id="MobiDB-lite"/>
    </source>
</evidence>
<accession>A0A9I9D960</accession>
<dbReference type="Gramene" id="MELO3C015215.2.1">
    <property type="protein sequence ID" value="MELO3C015215.2.1"/>
    <property type="gene ID" value="MELO3C015215.2"/>
</dbReference>
<name>A0A9I9D960_CUCME</name>
<feature type="region of interest" description="Disordered" evidence="1">
    <location>
        <begin position="1"/>
        <end position="21"/>
    </location>
</feature>